<accession>A0A1H9FJ58</accession>
<name>A0A1H9FJ58_9EURY</name>
<dbReference type="EMBL" id="FOFD01000002">
    <property type="protein sequence ID" value="SEQ37949.1"/>
    <property type="molecule type" value="Genomic_DNA"/>
</dbReference>
<evidence type="ECO:0000313" key="2">
    <source>
        <dbReference type="Proteomes" id="UP000199114"/>
    </source>
</evidence>
<protein>
    <submittedName>
        <fullName evidence="1">Uncharacterized protein</fullName>
    </submittedName>
</protein>
<dbReference type="Proteomes" id="UP000199114">
    <property type="component" value="Unassembled WGS sequence"/>
</dbReference>
<organism evidence="1 2">
    <name type="scientific">Natrinema salaciae</name>
    <dbReference type="NCBI Taxonomy" id="1186196"/>
    <lineage>
        <taxon>Archaea</taxon>
        <taxon>Methanobacteriati</taxon>
        <taxon>Methanobacteriota</taxon>
        <taxon>Stenosarchaea group</taxon>
        <taxon>Halobacteria</taxon>
        <taxon>Halobacteriales</taxon>
        <taxon>Natrialbaceae</taxon>
        <taxon>Natrinema</taxon>
    </lineage>
</organism>
<proteinExistence type="predicted"/>
<sequence>MADEHDDREAKRNEDGGIVSRIKNVFDRS</sequence>
<evidence type="ECO:0000313" key="1">
    <source>
        <dbReference type="EMBL" id="SEQ37949.1"/>
    </source>
</evidence>
<gene>
    <name evidence="1" type="ORF">SAMN04489841_1599</name>
</gene>
<reference evidence="2" key="1">
    <citation type="submission" date="2016-10" db="EMBL/GenBank/DDBJ databases">
        <authorList>
            <person name="Varghese N."/>
            <person name="Submissions S."/>
        </authorList>
    </citation>
    <scope>NUCLEOTIDE SEQUENCE [LARGE SCALE GENOMIC DNA]</scope>
    <source>
        <strain evidence="2">DSM 25055</strain>
    </source>
</reference>
<keyword evidence="2" id="KW-1185">Reference proteome</keyword>
<dbReference type="AlphaFoldDB" id="A0A1H9FJ58"/>